<dbReference type="HOGENOM" id="CLU_2904637_0_0_1"/>
<evidence type="ECO:0000313" key="1">
    <source>
        <dbReference type="EMBL" id="CBY02258.1"/>
    </source>
</evidence>
<sequence>MFSPRPSRHIWNASMEQGQDVRAGLQASSCRLPCHWPSTEYVIAGWPYDEGLDHHGTALCTL</sequence>
<gene>
    <name evidence="1" type="ORF">LEMA_P010450.1</name>
</gene>
<evidence type="ECO:0000313" key="2">
    <source>
        <dbReference type="Proteomes" id="UP000002668"/>
    </source>
</evidence>
<dbReference type="AlphaFoldDB" id="E5ACQ6"/>
<name>E5ACQ6_LEPMJ</name>
<dbReference type="InParanoid" id="E5ACQ6"/>
<proteinExistence type="predicted"/>
<protein>
    <submittedName>
        <fullName evidence="1">Predicted protein</fullName>
    </submittedName>
</protein>
<reference evidence="2" key="1">
    <citation type="journal article" date="2011" name="Nat. Commun.">
        <title>Effector diversification within compartments of the Leptosphaeria maculans genome affected by Repeat-Induced Point mutations.</title>
        <authorList>
            <person name="Rouxel T."/>
            <person name="Grandaubert J."/>
            <person name="Hane J.K."/>
            <person name="Hoede C."/>
            <person name="van de Wouw A.P."/>
            <person name="Couloux A."/>
            <person name="Dominguez V."/>
            <person name="Anthouard V."/>
            <person name="Bally P."/>
            <person name="Bourras S."/>
            <person name="Cozijnsen A.J."/>
            <person name="Ciuffetti L.M."/>
            <person name="Degrave A."/>
            <person name="Dilmaghani A."/>
            <person name="Duret L."/>
            <person name="Fudal I."/>
            <person name="Goodwin S.B."/>
            <person name="Gout L."/>
            <person name="Glaser N."/>
            <person name="Linglin J."/>
            <person name="Kema G.H.J."/>
            <person name="Lapalu N."/>
            <person name="Lawrence C.B."/>
            <person name="May K."/>
            <person name="Meyer M."/>
            <person name="Ollivier B."/>
            <person name="Poulain J."/>
            <person name="Schoch C.L."/>
            <person name="Simon A."/>
            <person name="Spatafora J.W."/>
            <person name="Stachowiak A."/>
            <person name="Turgeon B.G."/>
            <person name="Tyler B.M."/>
            <person name="Vincent D."/>
            <person name="Weissenbach J."/>
            <person name="Amselem J."/>
            <person name="Quesneville H."/>
            <person name="Oliver R.P."/>
            <person name="Wincker P."/>
            <person name="Balesdent M.-H."/>
            <person name="Howlett B.J."/>
        </authorList>
    </citation>
    <scope>NUCLEOTIDE SEQUENCE [LARGE SCALE GENOMIC DNA]</scope>
    <source>
        <strain evidence="2">JN3 / isolate v23.1.3 / race Av1-4-5-6-7-8</strain>
    </source>
</reference>
<dbReference type="EMBL" id="FP929139">
    <property type="protein sequence ID" value="CBY02258.1"/>
    <property type="molecule type" value="Genomic_DNA"/>
</dbReference>
<keyword evidence="2" id="KW-1185">Reference proteome</keyword>
<organism evidence="1 2">
    <name type="scientific">Leptosphaeria maculans (strain JN3 / isolate v23.1.3 / race Av1-4-5-6-7-8)</name>
    <name type="common">Blackleg fungus</name>
    <name type="synonym">Phoma lingam</name>
    <dbReference type="NCBI Taxonomy" id="985895"/>
    <lineage>
        <taxon>Eukaryota</taxon>
        <taxon>Fungi</taxon>
        <taxon>Dikarya</taxon>
        <taxon>Ascomycota</taxon>
        <taxon>Pezizomycotina</taxon>
        <taxon>Dothideomycetes</taxon>
        <taxon>Pleosporomycetidae</taxon>
        <taxon>Pleosporales</taxon>
        <taxon>Pleosporineae</taxon>
        <taxon>Leptosphaeriaceae</taxon>
        <taxon>Plenodomus</taxon>
        <taxon>Plenodomus lingam/Leptosphaeria maculans species complex</taxon>
    </lineage>
</organism>
<accession>E5ACQ6</accession>
<dbReference type="VEuPathDB" id="FungiDB:LEMA_P010450.1"/>
<dbReference type="Proteomes" id="UP000002668">
    <property type="component" value="Genome"/>
</dbReference>